<dbReference type="AlphaFoldDB" id="A0A2A2H6U4"/>
<dbReference type="InterPro" id="IPR007404">
    <property type="entry name" value="YdjM-like"/>
</dbReference>
<protein>
    <recommendedName>
        <fullName evidence="5">Metal-dependent hydrolase</fullName>
    </recommendedName>
</protein>
<evidence type="ECO:0000256" key="2">
    <source>
        <dbReference type="SAM" id="Phobius"/>
    </source>
</evidence>
<feature type="transmembrane region" description="Helical" evidence="2">
    <location>
        <begin position="12"/>
        <end position="37"/>
    </location>
</feature>
<sequence length="340" mass="38011">MRYYTHITLGILLYALLVWLLDQPFTIAGILFTAWISIMPDLIERAIGEHRSWGHSIIWLIPVIASFLFNIQMGIAFASGFLGHILLDTITKKGVAFLYPFKKTRMVMPKKEKSRIQTGGKQEKALCLVLLLLLVPLAYGVVYGMPEYGILADGNNSTLKKTNSSNALSDFIDKITGNLKNNGTKSSNYKTGSSNYTPYTKTNAVDKTTDKVTDNTNNNDNNDDTYSLIDWLTDNQDNNTNNNQNTTNQTNQTNNETDNNQDLLDMLDPLFDDLTGAAGGDDIEQNITMEDDSQDYIPDSYDPGYNPDADYWDDSGDYSDSEDDGGFFFFTIAPLIKVVL</sequence>
<evidence type="ECO:0008006" key="5">
    <source>
        <dbReference type="Google" id="ProtNLM"/>
    </source>
</evidence>
<feature type="transmembrane region" description="Helical" evidence="2">
    <location>
        <begin position="125"/>
        <end position="145"/>
    </location>
</feature>
<dbReference type="EMBL" id="LMVM01000012">
    <property type="protein sequence ID" value="PAV05098.1"/>
    <property type="molecule type" value="Genomic_DNA"/>
</dbReference>
<feature type="region of interest" description="Disordered" evidence="1">
    <location>
        <begin position="233"/>
        <end position="260"/>
    </location>
</feature>
<feature type="region of interest" description="Disordered" evidence="1">
    <location>
        <begin position="182"/>
        <end position="202"/>
    </location>
</feature>
<evidence type="ECO:0000313" key="3">
    <source>
        <dbReference type="EMBL" id="PAV05098.1"/>
    </source>
</evidence>
<keyword evidence="2" id="KW-0472">Membrane</keyword>
<dbReference type="Pfam" id="PF04307">
    <property type="entry name" value="YdjM"/>
    <property type="match status" value="1"/>
</dbReference>
<accession>A0A2A2H6U4</accession>
<keyword evidence="4" id="KW-1185">Reference proteome</keyword>
<keyword evidence="2" id="KW-0812">Transmembrane</keyword>
<feature type="transmembrane region" description="Helical" evidence="2">
    <location>
        <begin position="57"/>
        <end position="83"/>
    </location>
</feature>
<feature type="region of interest" description="Disordered" evidence="1">
    <location>
        <begin position="208"/>
        <end position="227"/>
    </location>
</feature>
<dbReference type="PANTHER" id="PTHR35531">
    <property type="entry name" value="INNER MEMBRANE PROTEIN YBCI-RELATED"/>
    <property type="match status" value="1"/>
</dbReference>
<dbReference type="OrthoDB" id="82350at2157"/>
<evidence type="ECO:0000313" key="4">
    <source>
        <dbReference type="Proteomes" id="UP000217784"/>
    </source>
</evidence>
<reference evidence="3 4" key="1">
    <citation type="journal article" date="2017" name="BMC Genomics">
        <title>Genomic analysis of methanogenic archaea reveals a shift towards energy conservation.</title>
        <authorList>
            <person name="Gilmore S.P."/>
            <person name="Henske J.K."/>
            <person name="Sexton J.A."/>
            <person name="Solomon K.V."/>
            <person name="Seppala S."/>
            <person name="Yoo J.I."/>
            <person name="Huyett L.M."/>
            <person name="Pressman A."/>
            <person name="Cogan J.Z."/>
            <person name="Kivenson V."/>
            <person name="Peng X."/>
            <person name="Tan Y."/>
            <person name="Valentine D.L."/>
            <person name="O'Malley M.A."/>
        </authorList>
    </citation>
    <scope>NUCLEOTIDE SEQUENCE [LARGE SCALE GENOMIC DNA]</scope>
    <source>
        <strain evidence="3 4">M.o.H.</strain>
    </source>
</reference>
<dbReference type="RefSeq" id="WP_069584862.1">
    <property type="nucleotide sequence ID" value="NZ_LMVM01000012.1"/>
</dbReference>
<organism evidence="3 4">
    <name type="scientific">Methanobacterium bryantii</name>
    <dbReference type="NCBI Taxonomy" id="2161"/>
    <lineage>
        <taxon>Archaea</taxon>
        <taxon>Methanobacteriati</taxon>
        <taxon>Methanobacteriota</taxon>
        <taxon>Methanomada group</taxon>
        <taxon>Methanobacteria</taxon>
        <taxon>Methanobacteriales</taxon>
        <taxon>Methanobacteriaceae</taxon>
        <taxon>Methanobacterium</taxon>
    </lineage>
</organism>
<keyword evidence="2" id="KW-1133">Transmembrane helix</keyword>
<proteinExistence type="predicted"/>
<feature type="compositionally biased region" description="Polar residues" evidence="1">
    <location>
        <begin position="182"/>
        <end position="199"/>
    </location>
</feature>
<dbReference type="Proteomes" id="UP000217784">
    <property type="component" value="Unassembled WGS sequence"/>
</dbReference>
<comment type="caution">
    <text evidence="3">The sequence shown here is derived from an EMBL/GenBank/DDBJ whole genome shotgun (WGS) entry which is preliminary data.</text>
</comment>
<gene>
    <name evidence="3" type="ORF">ASJ80_12470</name>
</gene>
<name>A0A2A2H6U4_METBR</name>
<evidence type="ECO:0000256" key="1">
    <source>
        <dbReference type="SAM" id="MobiDB-lite"/>
    </source>
</evidence>
<dbReference type="PANTHER" id="PTHR35531:SF1">
    <property type="entry name" value="INNER MEMBRANE PROTEIN YBCI-RELATED"/>
    <property type="match status" value="1"/>
</dbReference>